<protein>
    <submittedName>
        <fullName evidence="1">Uncharacterized protein</fullName>
    </submittedName>
</protein>
<dbReference type="EMBL" id="MNPJ01000025">
    <property type="protein sequence ID" value="OQS53837.1"/>
    <property type="molecule type" value="Genomic_DNA"/>
</dbReference>
<dbReference type="VEuPathDB" id="MicrosporidiaDB:EHP00_1495"/>
<gene>
    <name evidence="1" type="ORF">EHP00_1495</name>
</gene>
<dbReference type="Proteomes" id="UP000192758">
    <property type="component" value="Unassembled WGS sequence"/>
</dbReference>
<proteinExistence type="predicted"/>
<evidence type="ECO:0000313" key="1">
    <source>
        <dbReference type="EMBL" id="OQS53837.1"/>
    </source>
</evidence>
<sequence length="124" mass="14796">MIKTLITKNVLEITKSHKKIEQILDDLVKMKYDDSYIHVINSQLQNIKQRNFYLITHYQFAIKKILHEINLIKKLTSNEIKDQSDQIFIQNLDPRLQLETSRLQLHTANETSTFIIQQENLILY</sequence>
<reference evidence="1 2" key="1">
    <citation type="journal article" date="2017" name="Environ. Microbiol.">
        <title>Decay of the glycolytic pathway and adaptation to intranuclear parasitism within Enterocytozoonidae microsporidia.</title>
        <authorList>
            <person name="Wiredu Boakye D."/>
            <person name="Jaroenlak P."/>
            <person name="Prachumwat A."/>
            <person name="Williams T.A."/>
            <person name="Bateman K.S."/>
            <person name="Itsathitphaisarn O."/>
            <person name="Sritunyalucksana K."/>
            <person name="Paszkiewicz K.H."/>
            <person name="Moore K.A."/>
            <person name="Stentiford G.D."/>
            <person name="Williams B.A."/>
        </authorList>
    </citation>
    <scope>NUCLEOTIDE SEQUENCE [LARGE SCALE GENOMIC DNA]</scope>
    <source>
        <strain evidence="1 2">TH1</strain>
    </source>
</reference>
<organism evidence="1 2">
    <name type="scientific">Ecytonucleospora hepatopenaei</name>
    <dbReference type="NCBI Taxonomy" id="646526"/>
    <lineage>
        <taxon>Eukaryota</taxon>
        <taxon>Fungi</taxon>
        <taxon>Fungi incertae sedis</taxon>
        <taxon>Microsporidia</taxon>
        <taxon>Enterocytozoonidae</taxon>
        <taxon>Ecytonucleospora</taxon>
    </lineage>
</organism>
<name>A0A1W0E3L3_9MICR</name>
<evidence type="ECO:0000313" key="2">
    <source>
        <dbReference type="Proteomes" id="UP000192758"/>
    </source>
</evidence>
<dbReference type="AlphaFoldDB" id="A0A1W0E3L3"/>
<accession>A0A1W0E3L3</accession>
<comment type="caution">
    <text evidence="1">The sequence shown here is derived from an EMBL/GenBank/DDBJ whole genome shotgun (WGS) entry which is preliminary data.</text>
</comment>
<keyword evidence="2" id="KW-1185">Reference proteome</keyword>